<comment type="caution">
    <text evidence="1">The sequence shown here is derived from an EMBL/GenBank/DDBJ whole genome shotgun (WGS) entry which is preliminary data.</text>
</comment>
<name>A0ACC2UKS4_9FUNG</name>
<proteinExistence type="predicted"/>
<protein>
    <submittedName>
        <fullName evidence="1">Uncharacterized protein</fullName>
    </submittedName>
</protein>
<dbReference type="Proteomes" id="UP001165960">
    <property type="component" value="Unassembled WGS sequence"/>
</dbReference>
<organism evidence="1 2">
    <name type="scientific">Entomophthora muscae</name>
    <dbReference type="NCBI Taxonomy" id="34485"/>
    <lineage>
        <taxon>Eukaryota</taxon>
        <taxon>Fungi</taxon>
        <taxon>Fungi incertae sedis</taxon>
        <taxon>Zoopagomycota</taxon>
        <taxon>Entomophthoromycotina</taxon>
        <taxon>Entomophthoromycetes</taxon>
        <taxon>Entomophthorales</taxon>
        <taxon>Entomophthoraceae</taxon>
        <taxon>Entomophthora</taxon>
    </lineage>
</organism>
<reference evidence="1" key="1">
    <citation type="submission" date="2022-04" db="EMBL/GenBank/DDBJ databases">
        <title>Genome of the entomopathogenic fungus Entomophthora muscae.</title>
        <authorList>
            <person name="Elya C."/>
            <person name="Lovett B.R."/>
            <person name="Lee E."/>
            <person name="Macias A.M."/>
            <person name="Hajek A.E."/>
            <person name="De Bivort B.L."/>
            <person name="Kasson M.T."/>
            <person name="De Fine Licht H.H."/>
            <person name="Stajich J.E."/>
        </authorList>
    </citation>
    <scope>NUCLEOTIDE SEQUENCE</scope>
    <source>
        <strain evidence="1">Berkeley</strain>
    </source>
</reference>
<evidence type="ECO:0000313" key="1">
    <source>
        <dbReference type="EMBL" id="KAJ9087423.1"/>
    </source>
</evidence>
<sequence>MLGGNHDKLDDNLQVISELTNNINTCFTPLMTQIQDVTPCQDLKFFPLKTQAQEWNLIPDPGFLRAAGPMNQGLTRPRFPETKPLQAEAPAKSQSQNTSAGLIKIVPEEKLLKLPNGGRESSSVNFMNLKSSWVNNQI</sequence>
<keyword evidence="2" id="KW-1185">Reference proteome</keyword>
<gene>
    <name evidence="1" type="ORF">DSO57_1033522</name>
</gene>
<evidence type="ECO:0000313" key="2">
    <source>
        <dbReference type="Proteomes" id="UP001165960"/>
    </source>
</evidence>
<dbReference type="EMBL" id="QTSX02000265">
    <property type="protein sequence ID" value="KAJ9087423.1"/>
    <property type="molecule type" value="Genomic_DNA"/>
</dbReference>
<accession>A0ACC2UKS4</accession>